<dbReference type="Proteomes" id="UP000287033">
    <property type="component" value="Unassembled WGS sequence"/>
</dbReference>
<feature type="domain" description="Cerebral cavernous malformations 2 harmonin-homology" evidence="3">
    <location>
        <begin position="301"/>
        <end position="401"/>
    </location>
</feature>
<name>A0A401SCM6_CHIPU</name>
<dbReference type="STRING" id="137246.A0A401SCM6"/>
<dbReference type="CDD" id="cd13516">
    <property type="entry name" value="HHD_CCM2"/>
    <property type="match status" value="1"/>
</dbReference>
<dbReference type="FunFam" id="1.20.1160.20:FF:000004">
    <property type="entry name" value="Cerebral cavernous malformation 2"/>
    <property type="match status" value="1"/>
</dbReference>
<dbReference type="Gene3D" id="1.20.1160.20">
    <property type="match status" value="1"/>
</dbReference>
<dbReference type="EMBL" id="BEZZ01000191">
    <property type="protein sequence ID" value="GCC28110.1"/>
    <property type="molecule type" value="Genomic_DNA"/>
</dbReference>
<dbReference type="InterPro" id="IPR032375">
    <property type="entry name" value="CCM2_C"/>
</dbReference>
<evidence type="ECO:0000256" key="1">
    <source>
        <dbReference type="ARBA" id="ARBA00010822"/>
    </source>
</evidence>
<protein>
    <recommendedName>
        <fullName evidence="3">Cerebral cavernous malformations 2 harmonin-homology domain-containing protein</fullName>
    </recommendedName>
</protein>
<evidence type="ECO:0000313" key="5">
    <source>
        <dbReference type="Proteomes" id="UP000287033"/>
    </source>
</evidence>
<dbReference type="PANTHER" id="PTHR21642:SF2">
    <property type="entry name" value="CEREBRAL CAVERNOUS MALFORMATIONS 2 PROTEIN-LIKE"/>
    <property type="match status" value="1"/>
</dbReference>
<dbReference type="AlphaFoldDB" id="A0A401SCM6"/>
<accession>A0A401SCM6</accession>
<dbReference type="InterPro" id="IPR026159">
    <property type="entry name" value="Malcavernin"/>
</dbReference>
<dbReference type="PANTHER" id="PTHR21642">
    <property type="entry name" value="CEREBRAL CAVERNOUS MALFORMATIONS PROTEIN 2 HOMOLOG"/>
    <property type="match status" value="1"/>
</dbReference>
<organism evidence="4 5">
    <name type="scientific">Chiloscyllium punctatum</name>
    <name type="common">Brownbanded bambooshark</name>
    <name type="synonym">Hemiscyllium punctatum</name>
    <dbReference type="NCBI Taxonomy" id="137246"/>
    <lineage>
        <taxon>Eukaryota</taxon>
        <taxon>Metazoa</taxon>
        <taxon>Chordata</taxon>
        <taxon>Craniata</taxon>
        <taxon>Vertebrata</taxon>
        <taxon>Chondrichthyes</taxon>
        <taxon>Elasmobranchii</taxon>
        <taxon>Galeomorphii</taxon>
        <taxon>Galeoidea</taxon>
        <taxon>Orectolobiformes</taxon>
        <taxon>Hemiscylliidae</taxon>
        <taxon>Chiloscyllium</taxon>
    </lineage>
</organism>
<comment type="similarity">
    <text evidence="1">Belongs to the CCM2 family.</text>
</comment>
<feature type="compositionally biased region" description="Polar residues" evidence="2">
    <location>
        <begin position="297"/>
        <end position="308"/>
    </location>
</feature>
<keyword evidence="5" id="KW-1185">Reference proteome</keyword>
<comment type="caution">
    <text evidence="4">The sequence shown here is derived from an EMBL/GenBank/DDBJ whole genome shotgun (WGS) entry which is preliminary data.</text>
</comment>
<feature type="region of interest" description="Disordered" evidence="2">
    <location>
        <begin position="288"/>
        <end position="308"/>
    </location>
</feature>
<dbReference type="OrthoDB" id="5828470at2759"/>
<dbReference type="GO" id="GO:0003007">
    <property type="term" value="P:heart morphogenesis"/>
    <property type="evidence" value="ECO:0007669"/>
    <property type="project" value="TreeGrafter"/>
</dbReference>
<dbReference type="InterPro" id="IPR011993">
    <property type="entry name" value="PH-like_dom_sf"/>
</dbReference>
<dbReference type="OMA" id="ETFEAYC"/>
<sequence length="452" mass="50864">MDVEIKKGKKGFVSPIKRLVFPKADKNRRQQDRSSVYRRPLHSIPLFPPDYLIDPEILLHDYLEKEVKFLGHLTWVSCSLNPASRAELLQLLDTARQQKQLPLQTTAEQDTILSLSARCLLLTWRDNEELILRIPTHEIAAVSYVRDDAIHLLILKTGLGVAAVAAGGSLERRQTTGSLPDPQEAVPNSETHCNLVILAVDSRDSAEEYCALICQVFRIIYGDQTIDCVDRAGLHYTSTPDRHWLMERSDSNQTAQTYGYEADFSCCSSFDGSQDIYEPYCNGSSSPSFRESQFSQGTAGSESDQSSTGADLLQDYMTTLRTKLTAQEIQHFALLLHEYRSGTSIEDYCADLLRLYGEKRKFLLLGMRGFIPDKDASYFETFLETIGIRDGRGILTDSFGRIKRSMSNTSASAVRGYDSWSLPSEAEPFERTIPNITHDIEALECDTEDDLL</sequence>
<evidence type="ECO:0000259" key="3">
    <source>
        <dbReference type="Pfam" id="PF16545"/>
    </source>
</evidence>
<evidence type="ECO:0000313" key="4">
    <source>
        <dbReference type="EMBL" id="GCC28110.1"/>
    </source>
</evidence>
<dbReference type="Gene3D" id="2.30.29.30">
    <property type="entry name" value="Pleckstrin-homology domain (PH domain)/Phosphotyrosine-binding domain (PTB)"/>
    <property type="match status" value="1"/>
</dbReference>
<reference evidence="4 5" key="1">
    <citation type="journal article" date="2018" name="Nat. Ecol. Evol.">
        <title>Shark genomes provide insights into elasmobranch evolution and the origin of vertebrates.</title>
        <authorList>
            <person name="Hara Y"/>
            <person name="Yamaguchi K"/>
            <person name="Onimaru K"/>
            <person name="Kadota M"/>
            <person name="Koyanagi M"/>
            <person name="Keeley SD"/>
            <person name="Tatsumi K"/>
            <person name="Tanaka K"/>
            <person name="Motone F"/>
            <person name="Kageyama Y"/>
            <person name="Nozu R"/>
            <person name="Adachi N"/>
            <person name="Nishimura O"/>
            <person name="Nakagawa R"/>
            <person name="Tanegashima C"/>
            <person name="Kiyatake I"/>
            <person name="Matsumoto R"/>
            <person name="Murakumo K"/>
            <person name="Nishida K"/>
            <person name="Terakita A"/>
            <person name="Kuratani S"/>
            <person name="Sato K"/>
            <person name="Hyodo S Kuraku.S."/>
        </authorList>
    </citation>
    <scope>NUCLEOTIDE SEQUENCE [LARGE SCALE GENOMIC DNA]</scope>
</reference>
<evidence type="ECO:0000256" key="2">
    <source>
        <dbReference type="SAM" id="MobiDB-lite"/>
    </source>
</evidence>
<dbReference type="Pfam" id="PF16545">
    <property type="entry name" value="CCM2_C"/>
    <property type="match status" value="1"/>
</dbReference>
<gene>
    <name evidence="4" type="ORF">chiPu_0006536</name>
</gene>
<proteinExistence type="inferred from homology"/>
<dbReference type="CDD" id="cd13166">
    <property type="entry name" value="PTB_CCM2"/>
    <property type="match status" value="1"/>
</dbReference>